<comment type="caution">
    <text evidence="7">The sequence shown here is derived from an EMBL/GenBank/DDBJ whole genome shotgun (WGS) entry which is preliminary data.</text>
</comment>
<evidence type="ECO:0000256" key="5">
    <source>
        <dbReference type="SAM" id="SignalP"/>
    </source>
</evidence>
<dbReference type="CDD" id="cd07185">
    <property type="entry name" value="OmpA_C-like"/>
    <property type="match status" value="1"/>
</dbReference>
<dbReference type="InterPro" id="IPR036737">
    <property type="entry name" value="OmpA-like_sf"/>
</dbReference>
<evidence type="ECO:0000256" key="4">
    <source>
        <dbReference type="PROSITE-ProRule" id="PRU00473"/>
    </source>
</evidence>
<dbReference type="PROSITE" id="PS51123">
    <property type="entry name" value="OMPA_2"/>
    <property type="match status" value="1"/>
</dbReference>
<reference evidence="7 8" key="1">
    <citation type="submission" date="2023-01" db="EMBL/GenBank/DDBJ databases">
        <title>Thalassococcus onchidii sp. nov., isolated from a marine invertebrate from the South China Sea.</title>
        <authorList>
            <person name="Xu S."/>
            <person name="Liu Z."/>
            <person name="Xu Y."/>
        </authorList>
    </citation>
    <scope>NUCLEOTIDE SEQUENCE [LARGE SCALE GENOMIC DNA]</scope>
    <source>
        <strain evidence="7 8">KCTC 32084</strain>
    </source>
</reference>
<name>A0ABT4XXQ8_9RHOB</name>
<keyword evidence="3" id="KW-0998">Cell outer membrane</keyword>
<dbReference type="InterPro" id="IPR006665">
    <property type="entry name" value="OmpA-like"/>
</dbReference>
<evidence type="ECO:0000256" key="3">
    <source>
        <dbReference type="ARBA" id="ARBA00023237"/>
    </source>
</evidence>
<protein>
    <submittedName>
        <fullName evidence="7">OmpA family protein</fullName>
    </submittedName>
</protein>
<evidence type="ECO:0000259" key="6">
    <source>
        <dbReference type="PROSITE" id="PS51123"/>
    </source>
</evidence>
<dbReference type="RefSeq" id="WP_271434083.1">
    <property type="nucleotide sequence ID" value="NZ_JAQIOY010000012.1"/>
</dbReference>
<gene>
    <name evidence="7" type="ORF">PFY00_18485</name>
</gene>
<keyword evidence="8" id="KW-1185">Reference proteome</keyword>
<evidence type="ECO:0000256" key="1">
    <source>
        <dbReference type="ARBA" id="ARBA00004442"/>
    </source>
</evidence>
<evidence type="ECO:0000313" key="7">
    <source>
        <dbReference type="EMBL" id="MDA7426727.1"/>
    </source>
</evidence>
<keyword evidence="5" id="KW-0732">Signal</keyword>
<dbReference type="EMBL" id="JAQIOY010000012">
    <property type="protein sequence ID" value="MDA7426727.1"/>
    <property type="molecule type" value="Genomic_DNA"/>
</dbReference>
<dbReference type="Proteomes" id="UP001210720">
    <property type="component" value="Unassembled WGS sequence"/>
</dbReference>
<keyword evidence="2 4" id="KW-0472">Membrane</keyword>
<dbReference type="InterPro" id="IPR050330">
    <property type="entry name" value="Bact_OuterMem_StrucFunc"/>
</dbReference>
<dbReference type="SUPFAM" id="SSF103088">
    <property type="entry name" value="OmpA-like"/>
    <property type="match status" value="1"/>
</dbReference>
<dbReference type="Gene3D" id="3.30.1330.60">
    <property type="entry name" value="OmpA-like domain"/>
    <property type="match status" value="1"/>
</dbReference>
<comment type="subcellular location">
    <subcellularLocation>
        <location evidence="1">Cell outer membrane</location>
    </subcellularLocation>
</comment>
<feature type="domain" description="OmpA-like" evidence="6">
    <location>
        <begin position="113"/>
        <end position="229"/>
    </location>
</feature>
<feature type="signal peptide" evidence="5">
    <location>
        <begin position="1"/>
        <end position="21"/>
    </location>
</feature>
<accession>A0ABT4XXQ8</accession>
<dbReference type="PANTHER" id="PTHR30329:SF21">
    <property type="entry name" value="LIPOPROTEIN YIAD-RELATED"/>
    <property type="match status" value="1"/>
</dbReference>
<dbReference type="PRINTS" id="PR01021">
    <property type="entry name" value="OMPADOMAIN"/>
</dbReference>
<dbReference type="PANTHER" id="PTHR30329">
    <property type="entry name" value="STATOR ELEMENT OF FLAGELLAR MOTOR COMPLEX"/>
    <property type="match status" value="1"/>
</dbReference>
<dbReference type="InterPro" id="IPR006664">
    <property type="entry name" value="OMP_bac"/>
</dbReference>
<evidence type="ECO:0000313" key="8">
    <source>
        <dbReference type="Proteomes" id="UP001210720"/>
    </source>
</evidence>
<organism evidence="7 8">
    <name type="scientific">Thalassococcus lentus</name>
    <dbReference type="NCBI Taxonomy" id="1210524"/>
    <lineage>
        <taxon>Bacteria</taxon>
        <taxon>Pseudomonadati</taxon>
        <taxon>Pseudomonadota</taxon>
        <taxon>Alphaproteobacteria</taxon>
        <taxon>Rhodobacterales</taxon>
        <taxon>Roseobacteraceae</taxon>
        <taxon>Thalassococcus</taxon>
    </lineage>
</organism>
<proteinExistence type="predicted"/>
<evidence type="ECO:0000256" key="2">
    <source>
        <dbReference type="ARBA" id="ARBA00023136"/>
    </source>
</evidence>
<sequence length="245" mass="26009">MRSAAILSAALALGLPMLAGAQQGEIFIPSEGGDDIIMQKDEGPKDPLAACLFEATAVNCSGLQVGDSTELTFENAVEFELFSFDLNGGKVTKVEEPPAKPLDYAQPKPPADKKVVLPAIAITIEFDYNSADIRHDQKGKIASLVRALQDPALAGASFAVIGHTDAKGSFGYNCGLSDRRAGSVTSALQGAYVDVPLYPIGFGEYVLKDTYNPHAPVNRRVTFMRLPDIPQDYLATGYDVCGPVG</sequence>
<dbReference type="Pfam" id="PF00691">
    <property type="entry name" value="OmpA"/>
    <property type="match status" value="1"/>
</dbReference>
<feature type="chain" id="PRO_5045249935" evidence="5">
    <location>
        <begin position="22"/>
        <end position="245"/>
    </location>
</feature>